<dbReference type="EMBL" id="JAKHPW010000002">
    <property type="protein sequence ID" value="MCZ3621853.1"/>
    <property type="molecule type" value="Genomic_DNA"/>
</dbReference>
<keyword evidence="1" id="KW-0175">Coiled coil</keyword>
<feature type="coiled-coil region" evidence="1">
    <location>
        <begin position="64"/>
        <end position="91"/>
    </location>
</feature>
<evidence type="ECO:0000313" key="3">
    <source>
        <dbReference type="Proteomes" id="UP001211420"/>
    </source>
</evidence>
<sequence>MINRTIKVTYVVNRETKEAKLNYLDFGEDWLNYEYGEVTVTFTKFTNKGKVSKTEASHHEFVNAEAERLLAEQLQIEADREEDQKRANEIAKIINAIDYEQIPLEEFVSIKTKQSRSKWYNTLAGSRSLPSIYDYMVPKSVEDLVLELRIIRKKHQNDWKFDFFDCDYQKLVRRYADHENGTPEILIELH</sequence>
<name>A0ABT4K1I4_9LACO</name>
<protein>
    <submittedName>
        <fullName evidence="2">Uncharacterized protein</fullName>
    </submittedName>
</protein>
<proteinExistence type="predicted"/>
<dbReference type="Proteomes" id="UP001211420">
    <property type="component" value="Unassembled WGS sequence"/>
</dbReference>
<reference evidence="2 3" key="1">
    <citation type="submission" date="2022-01" db="EMBL/GenBank/DDBJ databases">
        <title>VMRC isolate genome collection.</title>
        <authorList>
            <person name="France M."/>
            <person name="Rutt L."/>
            <person name="Humphrys M."/>
            <person name="Ravel J."/>
        </authorList>
    </citation>
    <scope>NUCLEOTIDE SEQUENCE [LARGE SCALE GENOMIC DNA]</scope>
    <source>
        <strain evidence="2 3">C0172B4</strain>
    </source>
</reference>
<evidence type="ECO:0000313" key="2">
    <source>
        <dbReference type="EMBL" id="MCZ3621853.1"/>
    </source>
</evidence>
<keyword evidence="3" id="KW-1185">Reference proteome</keyword>
<accession>A0ABT4K1I4</accession>
<evidence type="ECO:0000256" key="1">
    <source>
        <dbReference type="SAM" id="Coils"/>
    </source>
</evidence>
<comment type="caution">
    <text evidence="2">The sequence shown here is derived from an EMBL/GenBank/DDBJ whole genome shotgun (WGS) entry which is preliminary data.</text>
</comment>
<organism evidence="2 3">
    <name type="scientific">Lactobacillus mulieris</name>
    <dbReference type="NCBI Taxonomy" id="2508708"/>
    <lineage>
        <taxon>Bacteria</taxon>
        <taxon>Bacillati</taxon>
        <taxon>Bacillota</taxon>
        <taxon>Bacilli</taxon>
        <taxon>Lactobacillales</taxon>
        <taxon>Lactobacillaceae</taxon>
        <taxon>Lactobacillus</taxon>
    </lineage>
</organism>
<dbReference type="RefSeq" id="WP_269254466.1">
    <property type="nucleotide sequence ID" value="NZ_JAKHPU010000002.1"/>
</dbReference>
<gene>
    <name evidence="2" type="ORF">L2772_03075</name>
</gene>